<dbReference type="RefSeq" id="WP_133283553.1">
    <property type="nucleotide sequence ID" value="NZ_SMSI01000001.1"/>
</dbReference>
<keyword evidence="1" id="KW-0812">Transmembrane</keyword>
<feature type="transmembrane region" description="Helical" evidence="1">
    <location>
        <begin position="103"/>
        <end position="123"/>
    </location>
</feature>
<gene>
    <name evidence="2" type="ORF">E2A64_06370</name>
</gene>
<proteinExistence type="predicted"/>
<dbReference type="Proteomes" id="UP000295131">
    <property type="component" value="Unassembled WGS sequence"/>
</dbReference>
<evidence type="ECO:0000256" key="1">
    <source>
        <dbReference type="SAM" id="Phobius"/>
    </source>
</evidence>
<comment type="caution">
    <text evidence="2">The sequence shown here is derived from an EMBL/GenBank/DDBJ whole genome shotgun (WGS) entry which is preliminary data.</text>
</comment>
<dbReference type="EMBL" id="SMSI01000001">
    <property type="protein sequence ID" value="TDH38719.1"/>
    <property type="molecule type" value="Genomic_DNA"/>
</dbReference>
<protein>
    <submittedName>
        <fullName evidence="2">DUF1499 domain-containing protein</fullName>
    </submittedName>
</protein>
<organism evidence="2 3">
    <name type="scientific">Pseudohoeflea suaedae</name>
    <dbReference type="NCBI Taxonomy" id="877384"/>
    <lineage>
        <taxon>Bacteria</taxon>
        <taxon>Pseudomonadati</taxon>
        <taxon>Pseudomonadota</taxon>
        <taxon>Alphaproteobacteria</taxon>
        <taxon>Hyphomicrobiales</taxon>
        <taxon>Rhizobiaceae</taxon>
        <taxon>Pseudohoeflea</taxon>
    </lineage>
</organism>
<reference evidence="2 3" key="1">
    <citation type="journal article" date="2013" name="Int. J. Syst. Evol. Microbiol.">
        <title>Hoeflea suaedae sp. nov., an endophytic bacterium isolated from the root of the halophyte Suaeda maritima.</title>
        <authorList>
            <person name="Chung E.J."/>
            <person name="Park J.A."/>
            <person name="Pramanik P."/>
            <person name="Bibi F."/>
            <person name="Jeon C.O."/>
            <person name="Chung Y.R."/>
        </authorList>
    </citation>
    <scope>NUCLEOTIDE SEQUENCE [LARGE SCALE GENOMIC DNA]</scope>
    <source>
        <strain evidence="2 3">YC6898</strain>
    </source>
</reference>
<feature type="transmembrane region" description="Helical" evidence="1">
    <location>
        <begin position="39"/>
        <end position="57"/>
    </location>
</feature>
<keyword evidence="1" id="KW-1133">Transmembrane helix</keyword>
<keyword evidence="3" id="KW-1185">Reference proteome</keyword>
<feature type="transmembrane region" description="Helical" evidence="1">
    <location>
        <begin position="69"/>
        <end position="97"/>
    </location>
</feature>
<evidence type="ECO:0000313" key="3">
    <source>
        <dbReference type="Proteomes" id="UP000295131"/>
    </source>
</evidence>
<dbReference type="OrthoDB" id="1523552at2"/>
<dbReference type="Pfam" id="PF07386">
    <property type="entry name" value="DUF1499"/>
    <property type="match status" value="1"/>
</dbReference>
<sequence length="320" mass="34536">MTLAVAGVARYGSVPVRFQQASIPMPYRPERPVSIAAVWSRRLGLFALALALTTFVLQRFEMIALANAIAVILLAAAIAILAVAFAAIGFTMLWLIGARGGHASFWGMMMALVVLTPVGVGAARYITLPPIHDVTTDSITPPEWLEEPPIEASWLPRSKTVDAEERAEQFAAYPQLTGRRYGGAIDRVLEAISALTQERKWKLVETEGADFLVPDQEPPGAAQETTKGESVVPIPVPRPETGDGVAAVSAPVVRLQFTDRSLILGLRQDIMIRLVEEEETTFVDVRAATRTGQHDLGLNARLLEGFLHDLDVALLGIAGG</sequence>
<keyword evidence="1" id="KW-0472">Membrane</keyword>
<accession>A0A4R5PP00</accession>
<dbReference type="AlphaFoldDB" id="A0A4R5PP00"/>
<name>A0A4R5PP00_9HYPH</name>
<dbReference type="InterPro" id="IPR010865">
    <property type="entry name" value="DUF1499"/>
</dbReference>
<evidence type="ECO:0000313" key="2">
    <source>
        <dbReference type="EMBL" id="TDH38719.1"/>
    </source>
</evidence>